<dbReference type="PANTHER" id="PTHR37984:SF5">
    <property type="entry name" value="PROTEIN NYNRIN-LIKE"/>
    <property type="match status" value="1"/>
</dbReference>
<feature type="non-terminal residue" evidence="3">
    <location>
        <position position="1"/>
    </location>
</feature>
<protein>
    <submittedName>
        <fullName evidence="3">6547_t:CDS:1</fullName>
    </submittedName>
</protein>
<dbReference type="InterPro" id="IPR043502">
    <property type="entry name" value="DNA/RNA_pol_sf"/>
</dbReference>
<keyword evidence="4" id="KW-1185">Reference proteome</keyword>
<dbReference type="Proteomes" id="UP000789739">
    <property type="component" value="Unassembled WGS sequence"/>
</dbReference>
<evidence type="ECO:0000259" key="2">
    <source>
        <dbReference type="Pfam" id="PF17919"/>
    </source>
</evidence>
<dbReference type="AlphaFoldDB" id="A0A9N9HD87"/>
<dbReference type="PANTHER" id="PTHR37984">
    <property type="entry name" value="PROTEIN CBG26694"/>
    <property type="match status" value="1"/>
</dbReference>
<dbReference type="InterPro" id="IPR041577">
    <property type="entry name" value="RT_RNaseH_2"/>
</dbReference>
<dbReference type="Pfam" id="PF17919">
    <property type="entry name" value="RT_RNaseH_2"/>
    <property type="match status" value="1"/>
</dbReference>
<evidence type="ECO:0000313" key="4">
    <source>
        <dbReference type="Proteomes" id="UP000789739"/>
    </source>
</evidence>
<evidence type="ECO:0000313" key="3">
    <source>
        <dbReference type="EMBL" id="CAG8675975.1"/>
    </source>
</evidence>
<dbReference type="OrthoDB" id="5593162at2759"/>
<dbReference type="InterPro" id="IPR043128">
    <property type="entry name" value="Rev_trsase/Diguanyl_cyclase"/>
</dbReference>
<sequence length="71" mass="7761">FSAIAPPLTALLHKGQPFNWTSIIHEAFDTLKGKLSTTPILLIPDPTKPFTLTTDAFDFAIGAVLTQDHEK</sequence>
<dbReference type="EMBL" id="CAJVPI010005850">
    <property type="protein sequence ID" value="CAG8675975.1"/>
    <property type="molecule type" value="Genomic_DNA"/>
</dbReference>
<dbReference type="InterPro" id="IPR050951">
    <property type="entry name" value="Retrovirus_Pol_polyprotein"/>
</dbReference>
<evidence type="ECO:0000256" key="1">
    <source>
        <dbReference type="ARBA" id="ARBA00023268"/>
    </source>
</evidence>
<name>A0A9N9HD87_9GLOM</name>
<keyword evidence="1" id="KW-0511">Multifunctional enzyme</keyword>
<reference evidence="3" key="1">
    <citation type="submission" date="2021-06" db="EMBL/GenBank/DDBJ databases">
        <authorList>
            <person name="Kallberg Y."/>
            <person name="Tangrot J."/>
            <person name="Rosling A."/>
        </authorList>
    </citation>
    <scope>NUCLEOTIDE SEQUENCE</scope>
    <source>
        <strain evidence="3">BR232B</strain>
    </source>
</reference>
<feature type="domain" description="Reverse transcriptase/retrotransposon-derived protein RNase H-like" evidence="2">
    <location>
        <begin position="20"/>
        <end position="70"/>
    </location>
</feature>
<dbReference type="GO" id="GO:0003824">
    <property type="term" value="F:catalytic activity"/>
    <property type="evidence" value="ECO:0007669"/>
    <property type="project" value="UniProtKB-KW"/>
</dbReference>
<comment type="caution">
    <text evidence="3">The sequence shown here is derived from an EMBL/GenBank/DDBJ whole genome shotgun (WGS) entry which is preliminary data.</text>
</comment>
<dbReference type="SUPFAM" id="SSF56672">
    <property type="entry name" value="DNA/RNA polymerases"/>
    <property type="match status" value="1"/>
</dbReference>
<proteinExistence type="predicted"/>
<accession>A0A9N9HD87</accession>
<gene>
    <name evidence="3" type="ORF">PBRASI_LOCUS11550</name>
</gene>
<dbReference type="Gene3D" id="3.30.70.270">
    <property type="match status" value="1"/>
</dbReference>
<organism evidence="3 4">
    <name type="scientific">Paraglomus brasilianum</name>
    <dbReference type="NCBI Taxonomy" id="144538"/>
    <lineage>
        <taxon>Eukaryota</taxon>
        <taxon>Fungi</taxon>
        <taxon>Fungi incertae sedis</taxon>
        <taxon>Mucoromycota</taxon>
        <taxon>Glomeromycotina</taxon>
        <taxon>Glomeromycetes</taxon>
        <taxon>Paraglomerales</taxon>
        <taxon>Paraglomeraceae</taxon>
        <taxon>Paraglomus</taxon>
    </lineage>
</organism>
<feature type="non-terminal residue" evidence="3">
    <location>
        <position position="71"/>
    </location>
</feature>